<evidence type="ECO:0000313" key="11">
    <source>
        <dbReference type="Proteomes" id="UP000198942"/>
    </source>
</evidence>
<keyword evidence="8" id="KW-0289">Folate biosynthesis</keyword>
<dbReference type="Gene3D" id="3.20.20.20">
    <property type="entry name" value="Dihydropteroate synthase-like"/>
    <property type="match status" value="1"/>
</dbReference>
<dbReference type="GO" id="GO:0046872">
    <property type="term" value="F:metal ion binding"/>
    <property type="evidence" value="ECO:0007669"/>
    <property type="project" value="UniProtKB-KW"/>
</dbReference>
<dbReference type="GO" id="GO:0004156">
    <property type="term" value="F:dihydropteroate synthase activity"/>
    <property type="evidence" value="ECO:0007669"/>
    <property type="project" value="UniProtKB-EC"/>
</dbReference>
<evidence type="ECO:0000259" key="9">
    <source>
        <dbReference type="PROSITE" id="PS50972"/>
    </source>
</evidence>
<dbReference type="EMBL" id="FOCL01000016">
    <property type="protein sequence ID" value="SEO92539.1"/>
    <property type="molecule type" value="Genomic_DNA"/>
</dbReference>
<keyword evidence="5" id="KW-0808">Transferase</keyword>
<dbReference type="GO" id="GO:0046656">
    <property type="term" value="P:folic acid biosynthetic process"/>
    <property type="evidence" value="ECO:0007669"/>
    <property type="project" value="UniProtKB-KW"/>
</dbReference>
<dbReference type="PROSITE" id="PS50972">
    <property type="entry name" value="PTERIN_BINDING"/>
    <property type="match status" value="1"/>
</dbReference>
<keyword evidence="7" id="KW-0460">Magnesium</keyword>
<keyword evidence="6" id="KW-0479">Metal-binding</keyword>
<evidence type="ECO:0000256" key="3">
    <source>
        <dbReference type="ARBA" id="ARBA00004763"/>
    </source>
</evidence>
<dbReference type="GO" id="GO:0046654">
    <property type="term" value="P:tetrahydrofolate biosynthetic process"/>
    <property type="evidence" value="ECO:0007669"/>
    <property type="project" value="TreeGrafter"/>
</dbReference>
<evidence type="ECO:0000256" key="7">
    <source>
        <dbReference type="ARBA" id="ARBA00022842"/>
    </source>
</evidence>
<comment type="pathway">
    <text evidence="3">Cofactor biosynthesis; tetrahydrofolate biosynthesis; 7,8-dihydrofolate from 2-amino-4-hydroxy-6-hydroxymethyl-7,8-dihydropteridine diphosphate and 4-aminobenzoate: step 1/2.</text>
</comment>
<dbReference type="GO" id="GO:0005829">
    <property type="term" value="C:cytosol"/>
    <property type="evidence" value="ECO:0007669"/>
    <property type="project" value="TreeGrafter"/>
</dbReference>
<dbReference type="PANTHER" id="PTHR20941">
    <property type="entry name" value="FOLATE SYNTHESIS PROTEINS"/>
    <property type="match status" value="1"/>
</dbReference>
<evidence type="ECO:0000256" key="1">
    <source>
        <dbReference type="ARBA" id="ARBA00000012"/>
    </source>
</evidence>
<comment type="cofactor">
    <cofactor evidence="2">
        <name>Mg(2+)</name>
        <dbReference type="ChEBI" id="CHEBI:18420"/>
    </cofactor>
</comment>
<dbReference type="NCBIfam" id="TIGR01496">
    <property type="entry name" value="DHPS"/>
    <property type="match status" value="1"/>
</dbReference>
<evidence type="ECO:0000256" key="6">
    <source>
        <dbReference type="ARBA" id="ARBA00022723"/>
    </source>
</evidence>
<dbReference type="STRING" id="551995.SAMN05192574_11675"/>
<dbReference type="SUPFAM" id="SSF51717">
    <property type="entry name" value="Dihydropteroate synthetase-like"/>
    <property type="match status" value="1"/>
</dbReference>
<dbReference type="InterPro" id="IPR011005">
    <property type="entry name" value="Dihydropteroate_synth-like_sf"/>
</dbReference>
<organism evidence="10 11">
    <name type="scientific">Mucilaginibacter gossypiicola</name>
    <dbReference type="NCBI Taxonomy" id="551995"/>
    <lineage>
        <taxon>Bacteria</taxon>
        <taxon>Pseudomonadati</taxon>
        <taxon>Bacteroidota</taxon>
        <taxon>Sphingobacteriia</taxon>
        <taxon>Sphingobacteriales</taxon>
        <taxon>Sphingobacteriaceae</taxon>
        <taxon>Mucilaginibacter</taxon>
    </lineage>
</organism>
<evidence type="ECO:0000256" key="5">
    <source>
        <dbReference type="ARBA" id="ARBA00022679"/>
    </source>
</evidence>
<comment type="catalytic activity">
    <reaction evidence="1">
        <text>(7,8-dihydropterin-6-yl)methyl diphosphate + 4-aminobenzoate = 7,8-dihydropteroate + diphosphate</text>
        <dbReference type="Rhea" id="RHEA:19949"/>
        <dbReference type="ChEBI" id="CHEBI:17836"/>
        <dbReference type="ChEBI" id="CHEBI:17839"/>
        <dbReference type="ChEBI" id="CHEBI:33019"/>
        <dbReference type="ChEBI" id="CHEBI:72950"/>
        <dbReference type="EC" id="2.5.1.15"/>
    </reaction>
</comment>
<dbReference type="PANTHER" id="PTHR20941:SF1">
    <property type="entry name" value="FOLIC ACID SYNTHESIS PROTEIN FOL1"/>
    <property type="match status" value="1"/>
</dbReference>
<evidence type="ECO:0000256" key="2">
    <source>
        <dbReference type="ARBA" id="ARBA00001946"/>
    </source>
</evidence>
<keyword evidence="11" id="KW-1185">Reference proteome</keyword>
<protein>
    <recommendedName>
        <fullName evidence="4">dihydropteroate synthase</fullName>
        <ecNumber evidence="4">2.5.1.15</ecNumber>
    </recommendedName>
</protein>
<evidence type="ECO:0000313" key="10">
    <source>
        <dbReference type="EMBL" id="SEO92539.1"/>
    </source>
</evidence>
<dbReference type="InterPro" id="IPR000489">
    <property type="entry name" value="Pterin-binding_dom"/>
</dbReference>
<dbReference type="InterPro" id="IPR006390">
    <property type="entry name" value="DHP_synth_dom"/>
</dbReference>
<evidence type="ECO:0000256" key="4">
    <source>
        <dbReference type="ARBA" id="ARBA00012458"/>
    </source>
</evidence>
<dbReference type="Pfam" id="PF00809">
    <property type="entry name" value="Pterin_bind"/>
    <property type="match status" value="1"/>
</dbReference>
<dbReference type="EC" id="2.5.1.15" evidence="4"/>
<sequence length="307" mass="33489">MKPVLTKLINFTTFKLYNTQLTVVKDTFFRKKVTINAGGRLLDLSSPGVMGIINITPDSFFADSRKPGVDEALLQAQKMLANGATFLDIGAYSSRPGAVDISAQEETDRLLPVVEAIAAQFPEAIMSIDTFRAGVAEAAIKGGAHIINDISGGMLDTDMFSTVARLNVPYILMHMKGTPQTMNQLAEYDDVFGEVFDYFVAKYSELKRLGVHDVILDPGFGFAKKSEHSYTLMNRMNEFDLLGLPILAGISRKRMIYGLLGNTAAEALNGTTVLNTIALMKGANILRAHDVKEAVEAVKIWEACVAQ</sequence>
<reference evidence="11" key="1">
    <citation type="submission" date="2016-10" db="EMBL/GenBank/DDBJ databases">
        <authorList>
            <person name="Varghese N."/>
            <person name="Submissions S."/>
        </authorList>
    </citation>
    <scope>NUCLEOTIDE SEQUENCE [LARGE SCALE GENOMIC DNA]</scope>
    <source>
        <strain evidence="11">Gh-48</strain>
    </source>
</reference>
<feature type="domain" description="Pterin-binding" evidence="9">
    <location>
        <begin position="47"/>
        <end position="299"/>
    </location>
</feature>
<dbReference type="Proteomes" id="UP000198942">
    <property type="component" value="Unassembled WGS sequence"/>
</dbReference>
<evidence type="ECO:0000256" key="8">
    <source>
        <dbReference type="ARBA" id="ARBA00022909"/>
    </source>
</evidence>
<dbReference type="InterPro" id="IPR045031">
    <property type="entry name" value="DHP_synth-like"/>
</dbReference>
<accession>A0A1H8TNC9</accession>
<name>A0A1H8TNC9_9SPHI</name>
<dbReference type="CDD" id="cd00739">
    <property type="entry name" value="DHPS"/>
    <property type="match status" value="1"/>
</dbReference>
<dbReference type="AlphaFoldDB" id="A0A1H8TNC9"/>
<gene>
    <name evidence="10" type="ORF">SAMN05192574_11675</name>
</gene>
<proteinExistence type="predicted"/>